<dbReference type="Pfam" id="PF00152">
    <property type="entry name" value="tRNA-synt_2"/>
    <property type="match status" value="1"/>
</dbReference>
<keyword evidence="13" id="KW-0812">Transmembrane</keyword>
<dbReference type="FunFam" id="3.30.930.10:FF:000238">
    <property type="entry name" value="Lysine--tRNA ligase"/>
    <property type="match status" value="1"/>
</dbReference>
<dbReference type="EMBL" id="CP044419">
    <property type="protein sequence ID" value="QOY42205.1"/>
    <property type="molecule type" value="Genomic_DNA"/>
</dbReference>
<keyword evidence="7" id="KW-0067">ATP-binding</keyword>
<dbReference type="PANTHER" id="PTHR42918">
    <property type="entry name" value="LYSYL-TRNA SYNTHETASE"/>
    <property type="match status" value="1"/>
</dbReference>
<evidence type="ECO:0000256" key="11">
    <source>
        <dbReference type="ARBA" id="ARBA00048573"/>
    </source>
</evidence>
<dbReference type="PDB" id="8R2A">
    <property type="method" value="X-ray"/>
    <property type="resolution" value="2.40 A"/>
    <property type="chains" value="A/B/C/D=46-559"/>
</dbReference>
<evidence type="ECO:0000313" key="16">
    <source>
        <dbReference type="Proteomes" id="UP000593906"/>
    </source>
</evidence>
<evidence type="ECO:0000256" key="1">
    <source>
        <dbReference type="ARBA" id="ARBA00004496"/>
    </source>
</evidence>
<dbReference type="PRINTS" id="PR00982">
    <property type="entry name" value="TRNASYNTHLYS"/>
</dbReference>
<organism evidence="15 16">
    <name type="scientific">Cryptosporidium parvum</name>
    <dbReference type="NCBI Taxonomy" id="5807"/>
    <lineage>
        <taxon>Eukaryota</taxon>
        <taxon>Sar</taxon>
        <taxon>Alveolata</taxon>
        <taxon>Apicomplexa</taxon>
        <taxon>Conoidasida</taxon>
        <taxon>Coccidia</taxon>
        <taxon>Eucoccidiorida</taxon>
        <taxon>Eimeriorina</taxon>
        <taxon>Cryptosporidiidae</taxon>
        <taxon>Cryptosporidium</taxon>
    </lineage>
</organism>
<name>A0A7S7RG57_CRYPV</name>
<proteinExistence type="evidence at protein level"/>
<dbReference type="OMA" id="DFRNEGM"/>
<dbReference type="SUPFAM" id="SSF55681">
    <property type="entry name" value="Class II aaRS and biotin synthetases"/>
    <property type="match status" value="1"/>
</dbReference>
<feature type="domain" description="Aminoacyl-transfer RNA synthetases class-II family profile" evidence="14">
    <location>
        <begin position="216"/>
        <end position="541"/>
    </location>
</feature>
<dbReference type="PROSITE" id="PS50862">
    <property type="entry name" value="AA_TRNA_LIGASE_II"/>
    <property type="match status" value="1"/>
</dbReference>
<dbReference type="InterPro" id="IPR002313">
    <property type="entry name" value="Lys-tRNA-ligase_II"/>
</dbReference>
<evidence type="ECO:0000256" key="13">
    <source>
        <dbReference type="SAM" id="Phobius"/>
    </source>
</evidence>
<dbReference type="GO" id="GO:0000049">
    <property type="term" value="F:tRNA binding"/>
    <property type="evidence" value="ECO:0007669"/>
    <property type="project" value="TreeGrafter"/>
</dbReference>
<dbReference type="InterPro" id="IPR034762">
    <property type="entry name" value="Lys-tRNA-ligase_II_bac/euk"/>
</dbReference>
<dbReference type="EC" id="6.1.1.6" evidence="3 12"/>
<dbReference type="InterPro" id="IPR004365">
    <property type="entry name" value="NA-bd_OB_tRNA"/>
</dbReference>
<dbReference type="InterPro" id="IPR018149">
    <property type="entry name" value="Lys-tRNA-synth_II_C"/>
</dbReference>
<keyword evidence="6" id="KW-0547">Nucleotide-binding</keyword>
<evidence type="ECO:0000259" key="14">
    <source>
        <dbReference type="PROSITE" id="PS50862"/>
    </source>
</evidence>
<dbReference type="PANTHER" id="PTHR42918:SF9">
    <property type="entry name" value="LYSINE--TRNA LIGASE"/>
    <property type="match status" value="1"/>
</dbReference>
<reference evidence="17" key="2">
    <citation type="journal article" date="2024" name="Sci. Transl. Med.">
        <title>&amp;lt;i&amp;gt;Cryptosporidium&amp;lt;/i&amp;gt; lysyl-tRNA synthetase inhibitors define the interplay between solubility and permeability required to achieve efficacy.</title>
        <authorList>
            <person name="Caldwell N."/>
            <person name="Peet C."/>
            <person name="Miller P."/>
            <person name="Colon B.L."/>
            <person name="Taylor M.G."/>
            <person name="Cocco M."/>
            <person name="Dawson A."/>
            <person name="Lukac I."/>
            <person name="Teixeira J.E."/>
            <person name="Robinson L."/>
            <person name="Frame L."/>
            <person name="Seizova S."/>
            <person name="Damerow S."/>
            <person name="Tamaki F."/>
            <person name="Post J."/>
            <person name="Riley J."/>
            <person name="Mutter N."/>
            <person name="Hanna J.C."/>
            <person name="Ferguson L."/>
            <person name="Hu X."/>
            <person name="Tinti M."/>
            <person name="Forte B."/>
            <person name="Norcross N.R."/>
            <person name="Campbell P.S."/>
            <person name="Svensen N."/>
            <person name="Caldwell F.C."/>
            <person name="Jansen C."/>
            <person name="Postis V."/>
            <person name="Read K.D."/>
            <person name="Huston C.D."/>
            <person name="Gilbert I.H."/>
            <person name="Baragana B."/>
            <person name="Pawlowic M.C."/>
        </authorList>
    </citation>
    <scope>X-RAY CRYSTALLOGRAPHY (2.40 ANGSTROMS) OF 46-546</scope>
</reference>
<gene>
    <name evidence="15" type="ORF">CPATCC_001825</name>
</gene>
<dbReference type="GO" id="GO:0005829">
    <property type="term" value="C:cytosol"/>
    <property type="evidence" value="ECO:0007669"/>
    <property type="project" value="TreeGrafter"/>
</dbReference>
<dbReference type="Gene3D" id="2.40.50.140">
    <property type="entry name" value="Nucleic acid-binding proteins"/>
    <property type="match status" value="1"/>
</dbReference>
<evidence type="ECO:0000256" key="12">
    <source>
        <dbReference type="RuleBase" id="RU003748"/>
    </source>
</evidence>
<dbReference type="SUPFAM" id="SSF50249">
    <property type="entry name" value="Nucleic acid-binding proteins"/>
    <property type="match status" value="1"/>
</dbReference>
<dbReference type="AlphaFoldDB" id="A0A7S7RG57"/>
<protein>
    <recommendedName>
        <fullName evidence="3 12">Lysine--tRNA ligase</fullName>
        <ecNumber evidence="3 12">6.1.1.6</ecNumber>
    </recommendedName>
    <alternativeName>
        <fullName evidence="10 12">Lysyl-tRNA synthetase</fullName>
    </alternativeName>
</protein>
<dbReference type="InterPro" id="IPR044136">
    <property type="entry name" value="Lys-tRNA-ligase_II_N"/>
</dbReference>
<comment type="subcellular location">
    <subcellularLocation>
        <location evidence="1">Cytoplasm</location>
    </subcellularLocation>
</comment>
<reference evidence="15 16" key="1">
    <citation type="submission" date="2019-09" db="EMBL/GenBank/DDBJ databases">
        <title>Consistent, comparative and evidence-based genome assembly and annotation for Cryptosporidium parvum, C. hominis and C. tyzzeri.</title>
        <authorList>
            <person name="Baptista R.P."/>
            <person name="Li Y."/>
            <person name="Sateriale A."/>
            <person name="Ansell B."/>
            <person name="Jex A."/>
            <person name="Sanders M."/>
            <person name="Brooks K."/>
            <person name="Tracey A."/>
            <person name="Berriman M."/>
            <person name="Striepen B."/>
            <person name="Cotton J.A."/>
            <person name="Kissinger J.C."/>
        </authorList>
    </citation>
    <scope>NUCLEOTIDE SEQUENCE [LARGE SCALE GENOMIC DNA]</scope>
    <source>
        <strain evidence="15 16">IOWA-ATCC</strain>
    </source>
</reference>
<dbReference type="GO" id="GO:0006430">
    <property type="term" value="P:lysyl-tRNA aminoacylation"/>
    <property type="evidence" value="ECO:0007669"/>
    <property type="project" value="InterPro"/>
</dbReference>
<dbReference type="GO" id="GO:0005524">
    <property type="term" value="F:ATP binding"/>
    <property type="evidence" value="ECO:0007669"/>
    <property type="project" value="UniProtKB-KW"/>
</dbReference>
<evidence type="ECO:0000256" key="3">
    <source>
        <dbReference type="ARBA" id="ARBA00013166"/>
    </source>
</evidence>
<dbReference type="GO" id="GO:0004824">
    <property type="term" value="F:lysine-tRNA ligase activity"/>
    <property type="evidence" value="ECO:0007669"/>
    <property type="project" value="UniProtKB-EC"/>
</dbReference>
<dbReference type="NCBIfam" id="NF001756">
    <property type="entry name" value="PRK00484.1"/>
    <property type="match status" value="1"/>
</dbReference>
<dbReference type="InterPro" id="IPR004364">
    <property type="entry name" value="Aa-tRNA-synt_II"/>
</dbReference>
<evidence type="ECO:0000256" key="5">
    <source>
        <dbReference type="ARBA" id="ARBA00022598"/>
    </source>
</evidence>
<dbReference type="CDD" id="cd00775">
    <property type="entry name" value="LysRS_core"/>
    <property type="match status" value="1"/>
</dbReference>
<evidence type="ECO:0000256" key="2">
    <source>
        <dbReference type="ARBA" id="ARBA00008226"/>
    </source>
</evidence>
<dbReference type="PIRSF" id="PIRSF039101">
    <property type="entry name" value="LysRS2"/>
    <property type="match status" value="1"/>
</dbReference>
<keyword evidence="13" id="KW-0472">Membrane</keyword>
<dbReference type="SMR" id="A0A7S7RG57"/>
<dbReference type="Gene3D" id="3.30.930.10">
    <property type="entry name" value="Bira Bifunctional Protein, Domain 2"/>
    <property type="match status" value="1"/>
</dbReference>
<dbReference type="Proteomes" id="UP000593906">
    <property type="component" value="Chromosome 4"/>
</dbReference>
<dbReference type="NCBIfam" id="TIGR00499">
    <property type="entry name" value="lysS_bact"/>
    <property type="match status" value="1"/>
</dbReference>
<dbReference type="HAMAP" id="MF_00252">
    <property type="entry name" value="Lys_tRNA_synth_class2"/>
    <property type="match status" value="1"/>
</dbReference>
<dbReference type="CDD" id="cd04322">
    <property type="entry name" value="LysRS_N"/>
    <property type="match status" value="1"/>
</dbReference>
<comment type="similarity">
    <text evidence="2">Belongs to the class-II aminoacyl-tRNA synthetase family.</text>
</comment>
<comment type="catalytic activity">
    <reaction evidence="11 12">
        <text>tRNA(Lys) + L-lysine + ATP = L-lysyl-tRNA(Lys) + AMP + diphosphate</text>
        <dbReference type="Rhea" id="RHEA:20792"/>
        <dbReference type="Rhea" id="RHEA-COMP:9696"/>
        <dbReference type="Rhea" id="RHEA-COMP:9697"/>
        <dbReference type="ChEBI" id="CHEBI:30616"/>
        <dbReference type="ChEBI" id="CHEBI:32551"/>
        <dbReference type="ChEBI" id="CHEBI:33019"/>
        <dbReference type="ChEBI" id="CHEBI:78442"/>
        <dbReference type="ChEBI" id="CHEBI:78529"/>
        <dbReference type="ChEBI" id="CHEBI:456215"/>
        <dbReference type="EC" id="6.1.1.6"/>
    </reaction>
</comment>
<dbReference type="InterPro" id="IPR012340">
    <property type="entry name" value="NA-bd_OB-fold"/>
</dbReference>
<dbReference type="InterPro" id="IPR045864">
    <property type="entry name" value="aa-tRNA-synth_II/BPL/LPL"/>
</dbReference>
<keyword evidence="4" id="KW-0963">Cytoplasm</keyword>
<accession>A0A7S7RG57</accession>
<keyword evidence="9" id="KW-0030">Aminoacyl-tRNA synthetase</keyword>
<evidence type="ECO:0000256" key="8">
    <source>
        <dbReference type="ARBA" id="ARBA00022917"/>
    </source>
</evidence>
<keyword evidence="13" id="KW-1133">Transmembrane helix</keyword>
<dbReference type="Pfam" id="PF01336">
    <property type="entry name" value="tRNA_anti-codon"/>
    <property type="match status" value="1"/>
</dbReference>
<evidence type="ECO:0000256" key="9">
    <source>
        <dbReference type="ARBA" id="ARBA00023146"/>
    </source>
</evidence>
<evidence type="ECO:0007829" key="17">
    <source>
        <dbReference type="PDB" id="8R2A"/>
    </source>
</evidence>
<keyword evidence="8" id="KW-0648">Protein biosynthesis</keyword>
<keyword evidence="5" id="KW-0436">Ligase</keyword>
<dbReference type="VEuPathDB" id="CryptoDB:CPATCC_0020330"/>
<dbReference type="InterPro" id="IPR006195">
    <property type="entry name" value="aa-tRNA-synth_II"/>
</dbReference>
<evidence type="ECO:0000256" key="6">
    <source>
        <dbReference type="ARBA" id="ARBA00022741"/>
    </source>
</evidence>
<evidence type="ECO:0000256" key="10">
    <source>
        <dbReference type="ARBA" id="ARBA00030563"/>
    </source>
</evidence>
<evidence type="ECO:0000256" key="7">
    <source>
        <dbReference type="ARBA" id="ARBA00022840"/>
    </source>
</evidence>
<sequence>MPCLSYILAALVETIIRLLFFFNYFVRMSTEMNNQSQISDTLDSVHYTDNRYKMMECIKDAGRPFYPHKFKISMSLPAYALKYGNVENGYIDKDTTLSLSGRVTSIRSSSSKLIFYDIFCEEQKVQIIANIMEHDISTGEFSVSHSEIRRGDVVGFTGFPGKSKRGELSLFSKSVVLLSPCYHMLPTAISGLKDQEVRYRQRYLDLMLNEESRKVFKLRSRAIKYIRNYFDRLGFLEVETPMLNMIYGGAAARPFITYHNELETQLYMRIAPELYLKQLIVGGLDKVYEIGKNFRNEGIDLTHNPEFTAMEFYMAYADYYDLMDLTEELISGLVLEIHGSLKIPYHPDGPEGKCIEIDFTTPWKRFSFVEEIESGLGEKLKRPLDSQENIDFMVEMCEKHEIELPHPRTAAKLLDKLAGHFVETKCTNPSFIIDHPQTMSPLAKWHREKPEMTERFELFVLGKELCNAYTELNEPLQQRKFFEQQADAKASGDVEACPIDETFCLALEHGLPPTGGWGLGIDRLIMFLADKNNIKEVILFPAMRNVKQNAQHSNQHSGN</sequence>
<evidence type="ECO:0000256" key="4">
    <source>
        <dbReference type="ARBA" id="ARBA00022490"/>
    </source>
</evidence>
<evidence type="ECO:0000313" key="15">
    <source>
        <dbReference type="EMBL" id="QOY42205.1"/>
    </source>
</evidence>
<dbReference type="FunFam" id="2.40.50.140:FF:000050">
    <property type="entry name" value="Lysine--tRNA ligase"/>
    <property type="match status" value="1"/>
</dbReference>
<keyword evidence="17" id="KW-0002">3D-structure</keyword>
<feature type="transmembrane region" description="Helical" evidence="13">
    <location>
        <begin position="6"/>
        <end position="26"/>
    </location>
</feature>